<dbReference type="OrthoDB" id="10253736at2759"/>
<comment type="similarity">
    <text evidence="1">Belongs to the short-chain dehydrogenases/reductases (SDR) family.</text>
</comment>
<accession>A0A8K0XJU5</accession>
<dbReference type="Gene3D" id="3.40.50.720">
    <property type="entry name" value="NAD(P)-binding Rossmann-like Domain"/>
    <property type="match status" value="1"/>
</dbReference>
<dbReference type="Pfam" id="PF13561">
    <property type="entry name" value="adh_short_C2"/>
    <property type="match status" value="1"/>
</dbReference>
<dbReference type="InterPro" id="IPR002347">
    <property type="entry name" value="SDR_fam"/>
</dbReference>
<comment type="caution">
    <text evidence="3">The sequence shown here is derived from an EMBL/GenBank/DDBJ whole genome shotgun (WGS) entry which is preliminary data.</text>
</comment>
<reference evidence="3" key="1">
    <citation type="journal article" date="2021" name="New Phytol.">
        <title>Evolutionary innovations through gain and loss of genes in the ectomycorrhizal Boletales.</title>
        <authorList>
            <person name="Wu G."/>
            <person name="Miyauchi S."/>
            <person name="Morin E."/>
            <person name="Kuo A."/>
            <person name="Drula E."/>
            <person name="Varga T."/>
            <person name="Kohler A."/>
            <person name="Feng B."/>
            <person name="Cao Y."/>
            <person name="Lipzen A."/>
            <person name="Daum C."/>
            <person name="Hundley H."/>
            <person name="Pangilinan J."/>
            <person name="Johnson J."/>
            <person name="Barry K."/>
            <person name="LaButti K."/>
            <person name="Ng V."/>
            <person name="Ahrendt S."/>
            <person name="Min B."/>
            <person name="Choi I.G."/>
            <person name="Park H."/>
            <person name="Plett J.M."/>
            <person name="Magnuson J."/>
            <person name="Spatafora J.W."/>
            <person name="Nagy L.G."/>
            <person name="Henrissat B."/>
            <person name="Grigoriev I.V."/>
            <person name="Yang Z.L."/>
            <person name="Xu J."/>
            <person name="Martin F.M."/>
        </authorList>
    </citation>
    <scope>NUCLEOTIDE SEQUENCE</scope>
    <source>
        <strain evidence="3">KKN 215</strain>
    </source>
</reference>
<dbReference type="PANTHER" id="PTHR24321:SF8">
    <property type="entry name" value="ESTRADIOL 17-BETA-DEHYDROGENASE 8-RELATED"/>
    <property type="match status" value="1"/>
</dbReference>
<dbReference type="Proteomes" id="UP000813824">
    <property type="component" value="Unassembled WGS sequence"/>
</dbReference>
<dbReference type="PRINTS" id="PR00081">
    <property type="entry name" value="GDHRDH"/>
</dbReference>
<keyword evidence="2" id="KW-0560">Oxidoreductase</keyword>
<gene>
    <name evidence="3" type="ORF">BXZ70DRAFT_702482</name>
</gene>
<protein>
    <submittedName>
        <fullName evidence="3">NAD-P-binding protein</fullName>
    </submittedName>
</protein>
<evidence type="ECO:0000256" key="1">
    <source>
        <dbReference type="ARBA" id="ARBA00006484"/>
    </source>
</evidence>
<dbReference type="GO" id="GO:0016491">
    <property type="term" value="F:oxidoreductase activity"/>
    <property type="evidence" value="ECO:0007669"/>
    <property type="project" value="UniProtKB-KW"/>
</dbReference>
<dbReference type="EMBL" id="JAEVFJ010000064">
    <property type="protein sequence ID" value="KAH8077402.1"/>
    <property type="molecule type" value="Genomic_DNA"/>
</dbReference>
<proteinExistence type="inferred from homology"/>
<keyword evidence="4" id="KW-1185">Reference proteome</keyword>
<evidence type="ECO:0000313" key="4">
    <source>
        <dbReference type="Proteomes" id="UP000813824"/>
    </source>
</evidence>
<dbReference type="PANTHER" id="PTHR24321">
    <property type="entry name" value="DEHYDROGENASES, SHORT CHAIN"/>
    <property type="match status" value="1"/>
</dbReference>
<evidence type="ECO:0000313" key="3">
    <source>
        <dbReference type="EMBL" id="KAH8077402.1"/>
    </source>
</evidence>
<name>A0A8K0XJU5_9AGAR</name>
<dbReference type="InterPro" id="IPR036291">
    <property type="entry name" value="NAD(P)-bd_dom_sf"/>
</dbReference>
<dbReference type="SUPFAM" id="SSF51735">
    <property type="entry name" value="NAD(P)-binding Rossmann-fold domains"/>
    <property type="match status" value="1"/>
</dbReference>
<organism evidence="3 4">
    <name type="scientific">Cristinia sonorae</name>
    <dbReference type="NCBI Taxonomy" id="1940300"/>
    <lineage>
        <taxon>Eukaryota</taxon>
        <taxon>Fungi</taxon>
        <taxon>Dikarya</taxon>
        <taxon>Basidiomycota</taxon>
        <taxon>Agaricomycotina</taxon>
        <taxon>Agaricomycetes</taxon>
        <taxon>Agaricomycetidae</taxon>
        <taxon>Agaricales</taxon>
        <taxon>Pleurotineae</taxon>
        <taxon>Stephanosporaceae</taxon>
        <taxon>Cristinia</taxon>
    </lineage>
</organism>
<evidence type="ECO:0000256" key="2">
    <source>
        <dbReference type="ARBA" id="ARBA00023002"/>
    </source>
</evidence>
<dbReference type="AlphaFoldDB" id="A0A8K0XJU5"/>
<sequence length="270" mass="29137">MDLGLKGVHVLVTGASGGIGLETTRLFLSQGALVSAHYRSNSQSLQTLVSEYQDHIRCIQADLEVEADVERAFKLAQTAFGHPVQVVVINHGYWENEDVPVAKMTLTQWNATLSVDLTSPFLVAREFLRGLEGATVDQKEKAAIVTIGSTAGKYGEANHADYAACKSALMYGLTLTLKNEIVAIAPKGRVNSVAPGWVYTPMAEEALKDPEVVYRSLATTPMKKFAKAFDVATQVVMLASSTVSGHVTGQVVMVEGGMEGRLLNRREDIV</sequence>